<name>A0A518AJW0_9BACT</name>
<reference evidence="2 3" key="1">
    <citation type="submission" date="2019-02" db="EMBL/GenBank/DDBJ databases">
        <title>Deep-cultivation of Planctomycetes and their phenomic and genomic characterization uncovers novel biology.</title>
        <authorList>
            <person name="Wiegand S."/>
            <person name="Jogler M."/>
            <person name="Boedeker C."/>
            <person name="Pinto D."/>
            <person name="Vollmers J."/>
            <person name="Rivas-Marin E."/>
            <person name="Kohn T."/>
            <person name="Peeters S.H."/>
            <person name="Heuer A."/>
            <person name="Rast P."/>
            <person name="Oberbeckmann S."/>
            <person name="Bunk B."/>
            <person name="Jeske O."/>
            <person name="Meyerdierks A."/>
            <person name="Storesund J.E."/>
            <person name="Kallscheuer N."/>
            <person name="Luecker S."/>
            <person name="Lage O.M."/>
            <person name="Pohl T."/>
            <person name="Merkel B.J."/>
            <person name="Hornburger P."/>
            <person name="Mueller R.-W."/>
            <person name="Bruemmer F."/>
            <person name="Labrenz M."/>
            <person name="Spormann A.M."/>
            <person name="Op den Camp H."/>
            <person name="Overmann J."/>
            <person name="Amann R."/>
            <person name="Jetten M.S.M."/>
            <person name="Mascher T."/>
            <person name="Medema M.H."/>
            <person name="Devos D.P."/>
            <person name="Kaster A.-K."/>
            <person name="Ovreas L."/>
            <person name="Rohde M."/>
            <person name="Galperin M.Y."/>
            <person name="Jogler C."/>
        </authorList>
    </citation>
    <scope>NUCLEOTIDE SEQUENCE [LARGE SCALE GENOMIC DNA]</scope>
    <source>
        <strain evidence="2 3">Pan181</strain>
    </source>
</reference>
<accession>A0A518AJW0</accession>
<sequence length="92" mass="10481">MFRWLIGLDKESREARKLALQYVADTAPDASVYGASLRADEPSRWVFAVFYTTPQLMIKPMPYRLISVSKSSRSASELPQPPESPYCIRGRK</sequence>
<feature type="region of interest" description="Disordered" evidence="1">
    <location>
        <begin position="70"/>
        <end position="92"/>
    </location>
</feature>
<dbReference type="AlphaFoldDB" id="A0A518AJW0"/>
<evidence type="ECO:0000313" key="2">
    <source>
        <dbReference type="EMBL" id="QDU55018.1"/>
    </source>
</evidence>
<gene>
    <name evidence="2" type="ORF">Pan181_12030</name>
</gene>
<protein>
    <submittedName>
        <fullName evidence="2">Uncharacterized protein</fullName>
    </submittedName>
</protein>
<evidence type="ECO:0000256" key="1">
    <source>
        <dbReference type="SAM" id="MobiDB-lite"/>
    </source>
</evidence>
<dbReference type="EMBL" id="CP036278">
    <property type="protein sequence ID" value="QDU55018.1"/>
    <property type="molecule type" value="Genomic_DNA"/>
</dbReference>
<keyword evidence="3" id="KW-1185">Reference proteome</keyword>
<evidence type="ECO:0000313" key="3">
    <source>
        <dbReference type="Proteomes" id="UP000315750"/>
    </source>
</evidence>
<proteinExistence type="predicted"/>
<dbReference type="KEGG" id="amuc:Pan181_12030"/>
<organism evidence="2 3">
    <name type="scientific">Aeoliella mucimassa</name>
    <dbReference type="NCBI Taxonomy" id="2527972"/>
    <lineage>
        <taxon>Bacteria</taxon>
        <taxon>Pseudomonadati</taxon>
        <taxon>Planctomycetota</taxon>
        <taxon>Planctomycetia</taxon>
        <taxon>Pirellulales</taxon>
        <taxon>Lacipirellulaceae</taxon>
        <taxon>Aeoliella</taxon>
    </lineage>
</organism>
<dbReference type="Proteomes" id="UP000315750">
    <property type="component" value="Chromosome"/>
</dbReference>